<dbReference type="GO" id="GO:0005524">
    <property type="term" value="F:ATP binding"/>
    <property type="evidence" value="ECO:0007669"/>
    <property type="project" value="UniProtKB-UniRule"/>
</dbReference>
<dbReference type="InterPro" id="IPR001683">
    <property type="entry name" value="PX_dom"/>
</dbReference>
<evidence type="ECO:0000256" key="1">
    <source>
        <dbReference type="ARBA" id="ARBA00009903"/>
    </source>
</evidence>
<sequence length="849" mass="95831">MDTDYKSDHGDTASESGAHTNGHGNGKEGSQTLRRVSSKMDLFKKSTLPKRIKSRGGSKFATITTAFSSSKTTLPSSRDIFGSASSTTTDLNQYEKSGFDNSSIHTQQQPPPLSDTMVFTVTEQPEYIGSERERDVAYRIRAEGVTRIILINRRISDFLDFDEKVRVQYPKSRPALPLLDDRRKSFLVSTRQFFFPRKNTTEKLEAYLRKVASHEPLKSSTVFHEFLAVSQEGDLVHSKESSENQYLYAQATHLESNSHDQGEEDILPRSAKQGTDMDITLPEDEEPTTPTATSYKHALPPHIDDAVVRREPKLRGNRVRPGLPQIQERKKANIDDFQLIKVLGRGCMGKVMLVREISSKKLFALKAISKEWVILQREIEHTKSERNILANVAEISHPFLIKLRHSFQSNAQLFMVLDYYPGGDIATQLAKWHKFEPERCLFYAAEIVLGIEELHRQGIVYRDLKPENILLALDGHIVLTDFGLSKQFPTFSANSPYLTEDKTNTFCGTAEYLAPEILRADEYSYAVDWWSLGTLLYEMLCGITPFWAENHAQMYQRVLEDDLEFPMDIDPDAASFISGLLERDPNYRLGSQGAAYVKEHPYFDSIDWNMAMQRGLHCPYVPELFSEEDLSNFDDAFLTMTPRLSPGNHTLSNSIQNCFQGYSYTDKMASTLPRSDSKIRLGGSNTYHKDHQHPGSRNNESYIDGFDQEANENYGYNGQQNNAYNGHYPHGRSPLRGQAMEDSDDSEQEEFYQYRPLTQLYAPPSAAISPRSQIETKAQATSPALTPPAVHSEDGFFSSMSMTSVSSRGGASAADILRGYSDRSIDNRHNSTGSSHSSGTIRRLSRGYL</sequence>
<evidence type="ECO:0000256" key="5">
    <source>
        <dbReference type="ARBA" id="ARBA00022741"/>
    </source>
</evidence>
<evidence type="ECO:0000313" key="14">
    <source>
        <dbReference type="Proteomes" id="UP000696485"/>
    </source>
</evidence>
<comment type="caution">
    <text evidence="13">The sequence shown here is derived from an EMBL/GenBank/DDBJ whole genome shotgun (WGS) entry which is preliminary data.</text>
</comment>
<dbReference type="PROSITE" id="PS50195">
    <property type="entry name" value="PX"/>
    <property type="match status" value="1"/>
</dbReference>
<feature type="compositionally biased region" description="Low complexity" evidence="9">
    <location>
        <begin position="830"/>
        <end position="842"/>
    </location>
</feature>
<dbReference type="Pfam" id="PF00069">
    <property type="entry name" value="Pkinase"/>
    <property type="match status" value="1"/>
</dbReference>
<keyword evidence="14" id="KW-1185">Reference proteome</keyword>
<evidence type="ECO:0000256" key="6">
    <source>
        <dbReference type="ARBA" id="ARBA00022777"/>
    </source>
</evidence>
<feature type="domain" description="AGC-kinase C-terminal" evidence="12">
    <location>
        <begin position="604"/>
        <end position="674"/>
    </location>
</feature>
<organism evidence="13 14">
    <name type="scientific">Podila minutissima</name>
    <dbReference type="NCBI Taxonomy" id="64525"/>
    <lineage>
        <taxon>Eukaryota</taxon>
        <taxon>Fungi</taxon>
        <taxon>Fungi incertae sedis</taxon>
        <taxon>Mucoromycota</taxon>
        <taxon>Mortierellomycotina</taxon>
        <taxon>Mortierellomycetes</taxon>
        <taxon>Mortierellales</taxon>
        <taxon>Mortierellaceae</taxon>
        <taxon>Podila</taxon>
    </lineage>
</organism>
<dbReference type="SMART" id="SM00220">
    <property type="entry name" value="S_TKc"/>
    <property type="match status" value="1"/>
</dbReference>
<feature type="binding site" evidence="8">
    <location>
        <position position="366"/>
    </location>
    <ligand>
        <name>ATP</name>
        <dbReference type="ChEBI" id="CHEBI:30616"/>
    </ligand>
</feature>
<dbReference type="AlphaFoldDB" id="A0A9P5SCR0"/>
<dbReference type="Pfam" id="PF00433">
    <property type="entry name" value="Pkinase_C"/>
    <property type="match status" value="1"/>
</dbReference>
<feature type="compositionally biased region" description="Polar residues" evidence="9">
    <location>
        <begin position="92"/>
        <end position="108"/>
    </location>
</feature>
<dbReference type="EMBL" id="JAAAUY010000870">
    <property type="protein sequence ID" value="KAF9325795.1"/>
    <property type="molecule type" value="Genomic_DNA"/>
</dbReference>
<dbReference type="InterPro" id="IPR036871">
    <property type="entry name" value="PX_dom_sf"/>
</dbReference>
<evidence type="ECO:0000259" key="11">
    <source>
        <dbReference type="PROSITE" id="PS50195"/>
    </source>
</evidence>
<protein>
    <submittedName>
        <fullName evidence="13">Uncharacterized protein</fullName>
    </submittedName>
</protein>
<dbReference type="PANTHER" id="PTHR24351">
    <property type="entry name" value="RIBOSOMAL PROTEIN S6 KINASE"/>
    <property type="match status" value="1"/>
</dbReference>
<feature type="compositionally biased region" description="Basic and acidic residues" evidence="9">
    <location>
        <begin position="1"/>
        <end position="12"/>
    </location>
</feature>
<name>A0A9P5SCR0_9FUNG</name>
<keyword evidence="4" id="KW-0808">Transferase</keyword>
<evidence type="ECO:0000256" key="9">
    <source>
        <dbReference type="SAM" id="MobiDB-lite"/>
    </source>
</evidence>
<feature type="region of interest" description="Disordered" evidence="9">
    <location>
        <begin position="823"/>
        <end position="849"/>
    </location>
</feature>
<keyword evidence="7 8" id="KW-0067">ATP-binding</keyword>
<dbReference type="SUPFAM" id="SSF56112">
    <property type="entry name" value="Protein kinase-like (PK-like)"/>
    <property type="match status" value="1"/>
</dbReference>
<dbReference type="Gene3D" id="3.30.200.20">
    <property type="entry name" value="Phosphorylase Kinase, domain 1"/>
    <property type="match status" value="1"/>
</dbReference>
<evidence type="ECO:0000256" key="8">
    <source>
        <dbReference type="PROSITE-ProRule" id="PRU10141"/>
    </source>
</evidence>
<dbReference type="Gene3D" id="1.10.510.10">
    <property type="entry name" value="Transferase(Phosphotransferase) domain 1"/>
    <property type="match status" value="1"/>
</dbReference>
<dbReference type="InterPro" id="IPR011009">
    <property type="entry name" value="Kinase-like_dom_sf"/>
</dbReference>
<dbReference type="PROSITE" id="PS00108">
    <property type="entry name" value="PROTEIN_KINASE_ST"/>
    <property type="match status" value="1"/>
</dbReference>
<evidence type="ECO:0000256" key="3">
    <source>
        <dbReference type="ARBA" id="ARBA00022553"/>
    </source>
</evidence>
<dbReference type="PROSITE" id="PS51285">
    <property type="entry name" value="AGC_KINASE_CTER"/>
    <property type="match status" value="1"/>
</dbReference>
<dbReference type="PROSITE" id="PS00107">
    <property type="entry name" value="PROTEIN_KINASE_ATP"/>
    <property type="match status" value="1"/>
</dbReference>
<feature type="region of interest" description="Disordered" evidence="9">
    <location>
        <begin position="768"/>
        <end position="789"/>
    </location>
</feature>
<dbReference type="InterPro" id="IPR017441">
    <property type="entry name" value="Protein_kinase_ATP_BS"/>
</dbReference>
<dbReference type="PROSITE" id="PS50011">
    <property type="entry name" value="PROTEIN_KINASE_DOM"/>
    <property type="match status" value="1"/>
</dbReference>
<evidence type="ECO:0000259" key="12">
    <source>
        <dbReference type="PROSITE" id="PS51285"/>
    </source>
</evidence>
<feature type="region of interest" description="Disordered" evidence="9">
    <location>
        <begin position="1"/>
        <end position="45"/>
    </location>
</feature>
<keyword evidence="2" id="KW-0723">Serine/threonine-protein kinase</keyword>
<evidence type="ECO:0000313" key="13">
    <source>
        <dbReference type="EMBL" id="KAF9325795.1"/>
    </source>
</evidence>
<reference evidence="13" key="1">
    <citation type="journal article" date="2020" name="Fungal Divers.">
        <title>Resolving the Mortierellaceae phylogeny through synthesis of multi-gene phylogenetics and phylogenomics.</title>
        <authorList>
            <person name="Vandepol N."/>
            <person name="Liber J."/>
            <person name="Desiro A."/>
            <person name="Na H."/>
            <person name="Kennedy M."/>
            <person name="Barry K."/>
            <person name="Grigoriev I.V."/>
            <person name="Miller A.N."/>
            <person name="O'Donnell K."/>
            <person name="Stajich J.E."/>
            <person name="Bonito G."/>
        </authorList>
    </citation>
    <scope>NUCLEOTIDE SEQUENCE</scope>
    <source>
        <strain evidence="13">NVP1</strain>
    </source>
</reference>
<evidence type="ECO:0000259" key="10">
    <source>
        <dbReference type="PROSITE" id="PS50011"/>
    </source>
</evidence>
<keyword evidence="6" id="KW-0418">Kinase</keyword>
<feature type="domain" description="Protein kinase" evidence="10">
    <location>
        <begin position="337"/>
        <end position="603"/>
    </location>
</feature>
<dbReference type="SMART" id="SM00133">
    <property type="entry name" value="S_TK_X"/>
    <property type="match status" value="1"/>
</dbReference>
<feature type="compositionally biased region" description="Low complexity" evidence="9">
    <location>
        <begin position="711"/>
        <end position="726"/>
    </location>
</feature>
<dbReference type="InterPro" id="IPR008271">
    <property type="entry name" value="Ser/Thr_kinase_AS"/>
</dbReference>
<evidence type="ECO:0000256" key="2">
    <source>
        <dbReference type="ARBA" id="ARBA00022527"/>
    </source>
</evidence>
<feature type="region of interest" description="Disordered" evidence="9">
    <location>
        <begin position="92"/>
        <end position="114"/>
    </location>
</feature>
<dbReference type="CDD" id="cd05123">
    <property type="entry name" value="STKc_AGC"/>
    <property type="match status" value="1"/>
</dbReference>
<dbReference type="InterPro" id="IPR000961">
    <property type="entry name" value="AGC-kinase_C"/>
</dbReference>
<evidence type="ECO:0000256" key="7">
    <source>
        <dbReference type="ARBA" id="ARBA00022840"/>
    </source>
</evidence>
<dbReference type="GO" id="GO:0004674">
    <property type="term" value="F:protein serine/threonine kinase activity"/>
    <property type="evidence" value="ECO:0007669"/>
    <property type="project" value="UniProtKB-KW"/>
</dbReference>
<dbReference type="FunFam" id="1.10.510.10:FF:000008">
    <property type="entry name" value="Non-specific serine/threonine protein kinase"/>
    <property type="match status" value="1"/>
</dbReference>
<dbReference type="InterPro" id="IPR017892">
    <property type="entry name" value="Pkinase_C"/>
</dbReference>
<comment type="similarity">
    <text evidence="1">Belongs to the protein kinase superfamily. AGC Ser/Thr protein kinase family.</text>
</comment>
<feature type="domain" description="PX" evidence="11">
    <location>
        <begin position="116"/>
        <end position="234"/>
    </location>
</feature>
<dbReference type="CDD" id="cd06093">
    <property type="entry name" value="PX_domain"/>
    <property type="match status" value="1"/>
</dbReference>
<dbReference type="Pfam" id="PF00787">
    <property type="entry name" value="PX"/>
    <property type="match status" value="1"/>
</dbReference>
<gene>
    <name evidence="13" type="ORF">BG006_010743</name>
</gene>
<feature type="region of interest" description="Disordered" evidence="9">
    <location>
        <begin position="678"/>
        <end position="749"/>
    </location>
</feature>
<feature type="compositionally biased region" description="Polar residues" evidence="9">
    <location>
        <begin position="770"/>
        <end position="784"/>
    </location>
</feature>
<dbReference type="InterPro" id="IPR000719">
    <property type="entry name" value="Prot_kinase_dom"/>
</dbReference>
<evidence type="ECO:0000256" key="4">
    <source>
        <dbReference type="ARBA" id="ARBA00022679"/>
    </source>
</evidence>
<dbReference type="GO" id="GO:0035091">
    <property type="term" value="F:phosphatidylinositol binding"/>
    <property type="evidence" value="ECO:0007669"/>
    <property type="project" value="InterPro"/>
</dbReference>
<dbReference type="Gene3D" id="3.30.1520.10">
    <property type="entry name" value="Phox-like domain"/>
    <property type="match status" value="1"/>
</dbReference>
<dbReference type="InterPro" id="IPR045270">
    <property type="entry name" value="STKc_AGC"/>
</dbReference>
<proteinExistence type="inferred from homology"/>
<dbReference type="SUPFAM" id="SSF64268">
    <property type="entry name" value="PX domain"/>
    <property type="match status" value="1"/>
</dbReference>
<keyword evidence="5 8" id="KW-0547">Nucleotide-binding</keyword>
<accession>A0A9P5SCR0</accession>
<feature type="region of interest" description="Disordered" evidence="9">
    <location>
        <begin position="277"/>
        <end position="302"/>
    </location>
</feature>
<dbReference type="Proteomes" id="UP000696485">
    <property type="component" value="Unassembled WGS sequence"/>
</dbReference>
<keyword evidence="3" id="KW-0597">Phosphoprotein</keyword>